<dbReference type="PANTHER" id="PTHR23323">
    <property type="entry name" value="VACUOLAR PROTEIN SORTING-ASSOCIATED PROTEIN"/>
    <property type="match status" value="1"/>
</dbReference>
<comment type="caution">
    <text evidence="8">The sequence shown here is derived from an EMBL/GenBank/DDBJ whole genome shotgun (WGS) entry which is preliminary data.</text>
</comment>
<keyword evidence="3" id="KW-0863">Zinc-finger</keyword>
<dbReference type="InterPro" id="IPR000547">
    <property type="entry name" value="Clathrin_H-chain/VPS_repeat"/>
</dbReference>
<dbReference type="GO" id="GO:0048284">
    <property type="term" value="P:organelle fusion"/>
    <property type="evidence" value="ECO:0007669"/>
    <property type="project" value="TreeGrafter"/>
</dbReference>
<keyword evidence="9" id="KW-1185">Reference proteome</keyword>
<name>A0A4C2AEI7_EUMVA</name>
<dbReference type="AlphaFoldDB" id="A0A4C2AEI7"/>
<keyword evidence="6" id="KW-0175">Coiled coil</keyword>
<dbReference type="GO" id="GO:0008270">
    <property type="term" value="F:zinc ion binding"/>
    <property type="evidence" value="ECO:0007669"/>
    <property type="project" value="UniProtKB-KW"/>
</dbReference>
<dbReference type="GO" id="GO:0031902">
    <property type="term" value="C:late endosome membrane"/>
    <property type="evidence" value="ECO:0007669"/>
    <property type="project" value="UniProtKB-SubCell"/>
</dbReference>
<keyword evidence="4" id="KW-0862">Zinc</keyword>
<dbReference type="GO" id="GO:0007032">
    <property type="term" value="P:endosome organization"/>
    <property type="evidence" value="ECO:0007669"/>
    <property type="project" value="TreeGrafter"/>
</dbReference>
<dbReference type="STRING" id="151549.A0A4C2AEI7"/>
<sequence length="415" mass="48066">MGYYEMAEIHAVDNDSLYKVLESKALKAFEDKKYVEAAEIYADTELAFEKVCLQFIDLEDKRPIITIQKLIAQHADPHNLAQFAIANEDYQEVIEQHISAEKYLDVSIYCRSKKTLNCIISIVRFLLNNFPKRLSRLMAQGRKPDISKLIPTLITIESPAHIIEIIKYLEYAIYNLGETNQAIHNFLLRLYCEHQPEKIMKYLENEGTDSTLVHYDIYYALSVCLDYQAKTASVFLYCLLELWPTAVDLALEFDVKFAKEIASKPKDEELKSNLWLKVACHEIKDKTDVKKALELLEECDLLKIEDLLPFFSDFERIDDFKEPICKSLKEYNQKIQELQHDMEECSKQADRVRNDLQNIRTRCIRIDANDATRDPAAPPIAKPAGPNKRPPTKQHTPQKVALFADCFKVTRIFST</sequence>
<reference evidence="8 9" key="1">
    <citation type="journal article" date="2019" name="Commun. Biol.">
        <title>The bagworm genome reveals a unique fibroin gene that provides high tensile strength.</title>
        <authorList>
            <person name="Kono N."/>
            <person name="Nakamura H."/>
            <person name="Ohtoshi R."/>
            <person name="Tomita M."/>
            <person name="Numata K."/>
            <person name="Arakawa K."/>
        </authorList>
    </citation>
    <scope>NUCLEOTIDE SEQUENCE [LARGE SCALE GENOMIC DNA]</scope>
</reference>
<dbReference type="GO" id="GO:0030897">
    <property type="term" value="C:HOPS complex"/>
    <property type="evidence" value="ECO:0007669"/>
    <property type="project" value="TreeGrafter"/>
</dbReference>
<evidence type="ECO:0000256" key="1">
    <source>
        <dbReference type="ARBA" id="ARBA00004492"/>
    </source>
</evidence>
<evidence type="ECO:0000256" key="7">
    <source>
        <dbReference type="SAM" id="MobiDB-lite"/>
    </source>
</evidence>
<dbReference type="GO" id="GO:0006904">
    <property type="term" value="P:vesicle docking involved in exocytosis"/>
    <property type="evidence" value="ECO:0007669"/>
    <property type="project" value="TreeGrafter"/>
</dbReference>
<dbReference type="PANTHER" id="PTHR23323:SF26">
    <property type="entry name" value="VACUOLAR PROTEIN SORTING-ASSOCIATED PROTEIN 18 HOMOLOG"/>
    <property type="match status" value="1"/>
</dbReference>
<dbReference type="GO" id="GO:0030674">
    <property type="term" value="F:protein-macromolecule adaptor activity"/>
    <property type="evidence" value="ECO:0007669"/>
    <property type="project" value="TreeGrafter"/>
</dbReference>
<dbReference type="OrthoDB" id="1845386at2759"/>
<evidence type="ECO:0000256" key="6">
    <source>
        <dbReference type="SAM" id="Coils"/>
    </source>
</evidence>
<evidence type="ECO:0000256" key="3">
    <source>
        <dbReference type="ARBA" id="ARBA00022771"/>
    </source>
</evidence>
<keyword evidence="2" id="KW-0479">Metal-binding</keyword>
<evidence type="ECO:0000313" key="8">
    <source>
        <dbReference type="EMBL" id="GBP98458.1"/>
    </source>
</evidence>
<dbReference type="GO" id="GO:0008333">
    <property type="term" value="P:endosome to lysosome transport"/>
    <property type="evidence" value="ECO:0007669"/>
    <property type="project" value="TreeGrafter"/>
</dbReference>
<dbReference type="GO" id="GO:0006886">
    <property type="term" value="P:intracellular protein transport"/>
    <property type="evidence" value="ECO:0007669"/>
    <property type="project" value="UniProtKB-UniRule"/>
</dbReference>
<dbReference type="PROSITE" id="PS50236">
    <property type="entry name" value="CHCR"/>
    <property type="match status" value="1"/>
</dbReference>
<feature type="region of interest" description="Disordered" evidence="7">
    <location>
        <begin position="371"/>
        <end position="397"/>
    </location>
</feature>
<dbReference type="EMBL" id="BGZK01003147">
    <property type="protein sequence ID" value="GBP98458.1"/>
    <property type="molecule type" value="Genomic_DNA"/>
</dbReference>
<proteinExistence type="predicted"/>
<gene>
    <name evidence="8" type="primary">dor</name>
    <name evidence="8" type="ORF">EVAR_68983_1</name>
</gene>
<comment type="subcellular location">
    <subcellularLocation>
        <location evidence="1">Late endosome membrane</location>
        <topology evidence="1">Peripheral membrane protein</topology>
        <orientation evidence="1">Cytoplasmic side</orientation>
    </subcellularLocation>
</comment>
<accession>A0A4C2AEI7</accession>
<evidence type="ECO:0000256" key="4">
    <source>
        <dbReference type="ARBA" id="ARBA00022833"/>
    </source>
</evidence>
<organism evidence="8 9">
    <name type="scientific">Eumeta variegata</name>
    <name type="common">Bagworm moth</name>
    <name type="synonym">Eumeta japonica</name>
    <dbReference type="NCBI Taxonomy" id="151549"/>
    <lineage>
        <taxon>Eukaryota</taxon>
        <taxon>Metazoa</taxon>
        <taxon>Ecdysozoa</taxon>
        <taxon>Arthropoda</taxon>
        <taxon>Hexapoda</taxon>
        <taxon>Insecta</taxon>
        <taxon>Pterygota</taxon>
        <taxon>Neoptera</taxon>
        <taxon>Endopterygota</taxon>
        <taxon>Lepidoptera</taxon>
        <taxon>Glossata</taxon>
        <taxon>Ditrysia</taxon>
        <taxon>Tineoidea</taxon>
        <taxon>Psychidae</taxon>
        <taxon>Oiketicinae</taxon>
        <taxon>Eumeta</taxon>
    </lineage>
</organism>
<feature type="coiled-coil region" evidence="6">
    <location>
        <begin position="328"/>
        <end position="362"/>
    </location>
</feature>
<dbReference type="Proteomes" id="UP000299102">
    <property type="component" value="Unassembled WGS sequence"/>
</dbReference>
<evidence type="ECO:0000313" key="9">
    <source>
        <dbReference type="Proteomes" id="UP000299102"/>
    </source>
</evidence>
<evidence type="ECO:0000256" key="2">
    <source>
        <dbReference type="ARBA" id="ARBA00022723"/>
    </source>
</evidence>
<protein>
    <submittedName>
        <fullName evidence="8">Vacuolar protein sorting-associated protein 18 homolog</fullName>
    </submittedName>
</protein>
<feature type="repeat" description="CHCR" evidence="5">
    <location>
        <begin position="137"/>
        <end position="291"/>
    </location>
</feature>
<evidence type="ECO:0000256" key="5">
    <source>
        <dbReference type="PROSITE-ProRule" id="PRU01006"/>
    </source>
</evidence>
<dbReference type="GO" id="GO:0007040">
    <property type="term" value="P:lysosome organization"/>
    <property type="evidence" value="ECO:0007669"/>
    <property type="project" value="TreeGrafter"/>
</dbReference>